<feature type="chain" id="PRO_5002802520" evidence="1">
    <location>
        <begin position="22"/>
        <end position="55"/>
    </location>
</feature>
<sequence>MRRGGTDTLFLCLRIGTLSLADLDLTFVDCLVKPSWSCRSQTAPYFAPCGFPILS</sequence>
<reference evidence="2" key="1">
    <citation type="journal article" date="2009" name="PLoS Genet.">
        <title>Sequencing, mapping, and analysis of 27,455 maize full-length cDNAs.</title>
        <authorList>
            <person name="Soderlund C."/>
            <person name="Descour A."/>
            <person name="Kudrna D."/>
            <person name="Bomhoff M."/>
            <person name="Boyd L."/>
            <person name="Currie J."/>
            <person name="Angelova A."/>
            <person name="Collura K."/>
            <person name="Wissotski M."/>
            <person name="Ashley E."/>
            <person name="Morrow D."/>
            <person name="Fernandes J."/>
            <person name="Walbot V."/>
            <person name="Yu Y."/>
        </authorList>
    </citation>
    <scope>NUCLEOTIDE SEQUENCE</scope>
    <source>
        <strain evidence="2">B73</strain>
    </source>
</reference>
<name>B4FHV8_MAIZE</name>
<accession>B4FHV8</accession>
<feature type="signal peptide" evidence="1">
    <location>
        <begin position="1"/>
        <end position="21"/>
    </location>
</feature>
<dbReference type="EMBL" id="BT036696">
    <property type="protein sequence ID" value="ACF81701.1"/>
    <property type="molecule type" value="mRNA"/>
</dbReference>
<protein>
    <submittedName>
        <fullName evidence="2">Uncharacterized protein</fullName>
    </submittedName>
</protein>
<evidence type="ECO:0000256" key="1">
    <source>
        <dbReference type="SAM" id="SignalP"/>
    </source>
</evidence>
<keyword evidence="1" id="KW-0732">Signal</keyword>
<evidence type="ECO:0000313" key="2">
    <source>
        <dbReference type="EMBL" id="ACF81701.1"/>
    </source>
</evidence>
<dbReference type="AlphaFoldDB" id="B4FHV8"/>
<proteinExistence type="evidence at transcript level"/>
<organism evidence="2">
    <name type="scientific">Zea mays</name>
    <name type="common">Maize</name>
    <dbReference type="NCBI Taxonomy" id="4577"/>
    <lineage>
        <taxon>Eukaryota</taxon>
        <taxon>Viridiplantae</taxon>
        <taxon>Streptophyta</taxon>
        <taxon>Embryophyta</taxon>
        <taxon>Tracheophyta</taxon>
        <taxon>Spermatophyta</taxon>
        <taxon>Magnoliopsida</taxon>
        <taxon>Liliopsida</taxon>
        <taxon>Poales</taxon>
        <taxon>Poaceae</taxon>
        <taxon>PACMAD clade</taxon>
        <taxon>Panicoideae</taxon>
        <taxon>Andropogonodae</taxon>
        <taxon>Andropogoneae</taxon>
        <taxon>Tripsacinae</taxon>
        <taxon>Zea</taxon>
    </lineage>
</organism>